<dbReference type="InterPro" id="IPR034694">
    <property type="entry name" value="HPF_long/plastid"/>
</dbReference>
<keyword evidence="5" id="KW-0175">Coiled coil</keyword>
<dbReference type="Pfam" id="PF16321">
    <property type="entry name" value="Ribosom_S30AE_C"/>
    <property type="match status" value="1"/>
</dbReference>
<evidence type="ECO:0000259" key="6">
    <source>
        <dbReference type="Pfam" id="PF16321"/>
    </source>
</evidence>
<dbReference type="PANTHER" id="PTHR33231:SF1">
    <property type="entry name" value="30S RIBOSOMAL PROTEIN"/>
    <property type="match status" value="1"/>
</dbReference>
<dbReference type="HAMAP" id="MF_00839">
    <property type="entry name" value="HPF"/>
    <property type="match status" value="1"/>
</dbReference>
<dbReference type="InterPro" id="IPR032528">
    <property type="entry name" value="Ribosom_S30AE_C"/>
</dbReference>
<proteinExistence type="inferred from homology"/>
<feature type="domain" description="Sigma 54 modulation/S30EA ribosomal protein C-terminal" evidence="6">
    <location>
        <begin position="126"/>
        <end position="180"/>
    </location>
</feature>
<dbReference type="HOGENOM" id="CLU_071472_0_3_0"/>
<comment type="subunit">
    <text evidence="2">Associates exclusively with 100S ribosomes, which are dimers of 70S ribosomes.</text>
</comment>
<comment type="subunit">
    <text evidence="4">Interacts with 100S ribosomes.</text>
</comment>
<dbReference type="NCBIfam" id="TIGR00741">
    <property type="entry name" value="yfiA"/>
    <property type="match status" value="1"/>
</dbReference>
<evidence type="ECO:0000313" key="7">
    <source>
        <dbReference type="EMBL" id="ADU97385.1"/>
    </source>
</evidence>
<dbReference type="Pfam" id="PF02482">
    <property type="entry name" value="Ribosomal_S30AE"/>
    <property type="match status" value="1"/>
</dbReference>
<accession>E8T456</accession>
<dbReference type="CDD" id="cd00552">
    <property type="entry name" value="RaiA"/>
    <property type="match status" value="1"/>
</dbReference>
<keyword evidence="4" id="KW-0963">Cytoplasm</keyword>
<dbReference type="InterPro" id="IPR050574">
    <property type="entry name" value="HPF/YfiA_ribosome-assoc"/>
</dbReference>
<name>E8T456_THEA1</name>
<feature type="coiled-coil region" evidence="5">
    <location>
        <begin position="86"/>
        <end position="121"/>
    </location>
</feature>
<gene>
    <name evidence="4" type="primary">hpf</name>
    <name evidence="7" type="ordered locus">Theam_1422</name>
</gene>
<reference evidence="7" key="1">
    <citation type="submission" date="2011-01" db="EMBL/GenBank/DDBJ databases">
        <title>Complete sequence of chromosome of Thermovibrio ammonificans HB-1.</title>
        <authorList>
            <consortium name="US DOE Joint Genome Institute"/>
            <person name="Lucas S."/>
            <person name="Copeland A."/>
            <person name="Lapidus A."/>
            <person name="Cheng J.-F."/>
            <person name="Goodwin L."/>
            <person name="Pitluck S."/>
            <person name="Davenport K."/>
            <person name="Detter J.C."/>
            <person name="Han C."/>
            <person name="Tapia R."/>
            <person name="Land M."/>
            <person name="Hauser L."/>
            <person name="Kyrpides N."/>
            <person name="Ivanova N."/>
            <person name="Ovchinnikova G."/>
            <person name="Vetriani C."/>
            <person name="Woyke T."/>
        </authorList>
    </citation>
    <scope>NUCLEOTIDE SEQUENCE [LARGE SCALE GENOMIC DNA]</scope>
    <source>
        <strain evidence="7">HB-1</strain>
    </source>
</reference>
<evidence type="ECO:0000256" key="1">
    <source>
        <dbReference type="ARBA" id="ARBA00022845"/>
    </source>
</evidence>
<dbReference type="eggNOG" id="COG1544">
    <property type="taxonomic scope" value="Bacteria"/>
</dbReference>
<dbReference type="KEGG" id="tam:Theam_1422"/>
<dbReference type="EMBL" id="CP002444">
    <property type="protein sequence ID" value="ADU97385.1"/>
    <property type="molecule type" value="Genomic_DNA"/>
</dbReference>
<comment type="subcellular location">
    <subcellularLocation>
        <location evidence="4">Cytoplasm</location>
    </subcellularLocation>
</comment>
<keyword evidence="1 4" id="KW-0810">Translation regulation</keyword>
<dbReference type="GO" id="GO:0043024">
    <property type="term" value="F:ribosomal small subunit binding"/>
    <property type="evidence" value="ECO:0007669"/>
    <property type="project" value="TreeGrafter"/>
</dbReference>
<dbReference type="SUPFAM" id="SSF69754">
    <property type="entry name" value="Ribosome binding protein Y (YfiA homologue)"/>
    <property type="match status" value="1"/>
</dbReference>
<evidence type="ECO:0000313" key="8">
    <source>
        <dbReference type="Proteomes" id="UP000006362"/>
    </source>
</evidence>
<dbReference type="Gene3D" id="3.30.160.100">
    <property type="entry name" value="Ribosome hibernation promotion factor-like"/>
    <property type="match status" value="1"/>
</dbReference>
<evidence type="ECO:0000256" key="2">
    <source>
        <dbReference type="ARBA" id="ARBA00038695"/>
    </source>
</evidence>
<dbReference type="GO" id="GO:0045900">
    <property type="term" value="P:negative regulation of translational elongation"/>
    <property type="evidence" value="ECO:0007669"/>
    <property type="project" value="TreeGrafter"/>
</dbReference>
<dbReference type="Gene3D" id="3.30.505.50">
    <property type="entry name" value="Sigma 54 modulation/S30EA ribosomal protein, C-terminal domain"/>
    <property type="match status" value="1"/>
</dbReference>
<sequence length="187" mass="21387">MAQLKLNLIGDGIDLTGAIKNTLEEKLSKLEKYLGDDERREVFADVIVRKEKYRSSVEVVIYNVFDHTLRIKKETDDLYTAVDYVVDAAEKQLRRLKDKVKSASKKEAQKHKKQITLVEEEVVEKPIEIIEVEPELYKPISVEDAVMKLLGSNREFVVFCNVETGNAAVVYKRKDGNIGLIQMPSCR</sequence>
<dbReference type="OrthoDB" id="9794975at2"/>
<protein>
    <recommendedName>
        <fullName evidence="3 4">Ribosome hibernation promoting factor</fullName>
        <shortName evidence="4">HPF</shortName>
    </recommendedName>
</protein>
<evidence type="ECO:0000256" key="4">
    <source>
        <dbReference type="HAMAP-Rule" id="MF_00839"/>
    </source>
</evidence>
<dbReference type="PANTHER" id="PTHR33231">
    <property type="entry name" value="30S RIBOSOMAL PROTEIN"/>
    <property type="match status" value="1"/>
</dbReference>
<organism evidence="7 8">
    <name type="scientific">Thermovibrio ammonificans (strain DSM 15698 / JCM 12110 / HB-1)</name>
    <dbReference type="NCBI Taxonomy" id="648996"/>
    <lineage>
        <taxon>Bacteria</taxon>
        <taxon>Pseudomonadati</taxon>
        <taxon>Aquificota</taxon>
        <taxon>Aquificia</taxon>
        <taxon>Desulfurobacteriales</taxon>
        <taxon>Desulfurobacteriaceae</taxon>
        <taxon>Thermovibrio</taxon>
    </lineage>
</organism>
<evidence type="ECO:0000256" key="3">
    <source>
        <dbReference type="ARBA" id="ARBA00041148"/>
    </source>
</evidence>
<comment type="function">
    <text evidence="4">Required for dimerization of active 70S ribosomes into 100S ribosomes in stationary phase; 100S ribosomes are translationally inactive and sometimes present during exponential growth.</text>
</comment>
<dbReference type="RefSeq" id="WP_013538171.1">
    <property type="nucleotide sequence ID" value="NC_014926.1"/>
</dbReference>
<comment type="similarity">
    <text evidence="4">Belongs to the HPF/YfiA ribosome-associated protein family. Long HPF subfamily.</text>
</comment>
<evidence type="ECO:0000256" key="5">
    <source>
        <dbReference type="SAM" id="Coils"/>
    </source>
</evidence>
<keyword evidence="8" id="KW-1185">Reference proteome</keyword>
<dbReference type="AlphaFoldDB" id="E8T456"/>
<dbReference type="InterPro" id="IPR038416">
    <property type="entry name" value="Ribosom_S30AE_C_sf"/>
</dbReference>
<dbReference type="InterPro" id="IPR003489">
    <property type="entry name" value="RHF/RaiA"/>
</dbReference>
<dbReference type="InterPro" id="IPR036567">
    <property type="entry name" value="RHF-like"/>
</dbReference>
<dbReference type="Proteomes" id="UP000006362">
    <property type="component" value="Chromosome"/>
</dbReference>
<dbReference type="GO" id="GO:0022627">
    <property type="term" value="C:cytosolic small ribosomal subunit"/>
    <property type="evidence" value="ECO:0007669"/>
    <property type="project" value="TreeGrafter"/>
</dbReference>
<dbReference type="STRING" id="648996.Theam_1422"/>